<dbReference type="GO" id="GO:0016301">
    <property type="term" value="F:kinase activity"/>
    <property type="evidence" value="ECO:0007669"/>
    <property type="project" value="UniProtKB-KW"/>
</dbReference>
<protein>
    <submittedName>
        <fullName evidence="2">N-acetylglucosamine kinase</fullName>
    </submittedName>
</protein>
<dbReference type="InterPro" id="IPR043129">
    <property type="entry name" value="ATPase_NBD"/>
</dbReference>
<keyword evidence="2" id="KW-0418">Kinase</keyword>
<dbReference type="SUPFAM" id="SSF53067">
    <property type="entry name" value="Actin-like ATPase domain"/>
    <property type="match status" value="2"/>
</dbReference>
<dbReference type="Gene3D" id="3.30.420.40">
    <property type="match status" value="2"/>
</dbReference>
<dbReference type="EMBL" id="BMCM01000001">
    <property type="protein sequence ID" value="GGD68689.1"/>
    <property type="molecule type" value="Genomic_DNA"/>
</dbReference>
<sequence>MGHDTLMLGLDAGGTSTRAVLTTSQGECIGYGVGGRGNPIAAGADLAAEGVLDAVALALAPSSRSLADVSVITAAMAGQKAVEGEGGWLRDRLAAEGFAGTLTFESDLLATYSSGSVEPFGYAIVAGTGACAVRVSGGRIEATADGLGWLLGDRGSGFWIGRRVARAVVRDLDDAGPATALTDAVLERLDIVEDATRREGRSRTLENLVGSLYGVRPIELAALAPLAFTADDPVAESILRRAGEHLADSFAAVLSGPGPLVVGGSVLFRPSEVRDAFMQRLGDSAAGLELLPVVDGAVGAGVLALRAGGARLSSETHARLCESIERFR</sequence>
<dbReference type="PANTHER" id="PTHR43190:SF3">
    <property type="entry name" value="N-ACETYL-D-GLUCOSAMINE KINASE"/>
    <property type="match status" value="1"/>
</dbReference>
<dbReference type="InterPro" id="IPR052519">
    <property type="entry name" value="Euk-type_GlcNAc_Kinase"/>
</dbReference>
<dbReference type="InterPro" id="IPR002731">
    <property type="entry name" value="ATPase_BadF"/>
</dbReference>
<gene>
    <name evidence="2" type="ORF">GCM10007269_09750</name>
</gene>
<dbReference type="Pfam" id="PF01869">
    <property type="entry name" value="BcrAD_BadFG"/>
    <property type="match status" value="1"/>
</dbReference>
<dbReference type="RefSeq" id="WP_188435408.1">
    <property type="nucleotide sequence ID" value="NZ_BMCM01000001.1"/>
</dbReference>
<accession>A0ABQ1RFF0</accession>
<reference evidence="3" key="1">
    <citation type="journal article" date="2019" name="Int. J. Syst. Evol. Microbiol.">
        <title>The Global Catalogue of Microorganisms (GCM) 10K type strain sequencing project: providing services to taxonomists for standard genome sequencing and annotation.</title>
        <authorList>
            <consortium name="The Broad Institute Genomics Platform"/>
            <consortium name="The Broad Institute Genome Sequencing Center for Infectious Disease"/>
            <person name="Wu L."/>
            <person name="Ma J."/>
        </authorList>
    </citation>
    <scope>NUCLEOTIDE SEQUENCE [LARGE SCALE GENOMIC DNA]</scope>
    <source>
        <strain evidence="3">CCM 7640</strain>
    </source>
</reference>
<keyword evidence="2" id="KW-0808">Transferase</keyword>
<keyword evidence="3" id="KW-1185">Reference proteome</keyword>
<evidence type="ECO:0000313" key="2">
    <source>
        <dbReference type="EMBL" id="GGD68689.1"/>
    </source>
</evidence>
<evidence type="ECO:0000259" key="1">
    <source>
        <dbReference type="Pfam" id="PF01869"/>
    </source>
</evidence>
<comment type="caution">
    <text evidence="2">The sequence shown here is derived from an EMBL/GenBank/DDBJ whole genome shotgun (WGS) entry which is preliminary data.</text>
</comment>
<organism evidence="2 3">
    <name type="scientific">Microbacterium murale</name>
    <dbReference type="NCBI Taxonomy" id="1081040"/>
    <lineage>
        <taxon>Bacteria</taxon>
        <taxon>Bacillati</taxon>
        <taxon>Actinomycetota</taxon>
        <taxon>Actinomycetes</taxon>
        <taxon>Micrococcales</taxon>
        <taxon>Microbacteriaceae</taxon>
        <taxon>Microbacterium</taxon>
    </lineage>
</organism>
<dbReference type="PANTHER" id="PTHR43190">
    <property type="entry name" value="N-ACETYL-D-GLUCOSAMINE KINASE"/>
    <property type="match status" value="1"/>
</dbReference>
<name>A0ABQ1RFF0_9MICO</name>
<evidence type="ECO:0000313" key="3">
    <source>
        <dbReference type="Proteomes" id="UP000629365"/>
    </source>
</evidence>
<proteinExistence type="predicted"/>
<feature type="domain" description="ATPase BadF/BadG/BcrA/BcrD type" evidence="1">
    <location>
        <begin position="8"/>
        <end position="304"/>
    </location>
</feature>
<dbReference type="Proteomes" id="UP000629365">
    <property type="component" value="Unassembled WGS sequence"/>
</dbReference>